<reference evidence="3" key="2">
    <citation type="journal article" date="2021" name="Int. J. Syst. Evol. Microbiol.">
        <title>Geomonas silvestris sp. nov., Geomonas paludis sp. nov. and Geomonas limicola sp. nov., isolated from terrestrial environments, and emended description of the genus Geomonas.</title>
        <authorList>
            <person name="Itoh H."/>
            <person name="Xu Z."/>
            <person name="Masuda Y."/>
            <person name="Ushijima N."/>
            <person name="Hayakawa C."/>
            <person name="Shiratori Y."/>
            <person name="Senoo K."/>
        </authorList>
    </citation>
    <scope>NUCLEOTIDE SEQUENCE</scope>
    <source>
        <strain evidence="3">Red736</strain>
    </source>
</reference>
<evidence type="ECO:0008006" key="7">
    <source>
        <dbReference type="Google" id="ProtNLM"/>
    </source>
</evidence>
<evidence type="ECO:0000313" key="6">
    <source>
        <dbReference type="Proteomes" id="UP000831485"/>
    </source>
</evidence>
<feature type="chain" id="PRO_5028018617" description="Lipoprotein" evidence="2">
    <location>
        <begin position="28"/>
        <end position="152"/>
    </location>
</feature>
<reference evidence="4" key="3">
    <citation type="submission" date="2022-04" db="EMBL/GenBank/DDBJ databases">
        <authorList>
            <person name="Liu G."/>
        </authorList>
    </citation>
    <scope>NUCLEOTIDE SEQUENCE</scope>
    <source>
        <strain evidence="4">RG22</strain>
    </source>
</reference>
<feature type="compositionally biased region" description="Basic and acidic residues" evidence="1">
    <location>
        <begin position="44"/>
        <end position="58"/>
    </location>
</feature>
<feature type="region of interest" description="Disordered" evidence="1">
    <location>
        <begin position="36"/>
        <end position="75"/>
    </location>
</feature>
<proteinExistence type="predicted"/>
<evidence type="ECO:0000313" key="3">
    <source>
        <dbReference type="EMBL" id="GFO63264.1"/>
    </source>
</evidence>
<feature type="signal peptide" evidence="2">
    <location>
        <begin position="1"/>
        <end position="27"/>
    </location>
</feature>
<protein>
    <recommendedName>
        <fullName evidence="7">Lipoprotein</fullName>
    </recommendedName>
</protein>
<keyword evidence="2" id="KW-0732">Signal</keyword>
<dbReference type="Proteomes" id="UP000831485">
    <property type="component" value="Chromosome"/>
</dbReference>
<dbReference type="EMBL" id="BLXY01000002">
    <property type="protein sequence ID" value="GFO63264.1"/>
    <property type="molecule type" value="Genomic_DNA"/>
</dbReference>
<dbReference type="Proteomes" id="UP000568888">
    <property type="component" value="Unassembled WGS sequence"/>
</dbReference>
<reference evidence="5" key="1">
    <citation type="submission" date="2020-06" db="EMBL/GenBank/DDBJ databases">
        <title>Draft genomic sequecing of Geomonas sp. Red736.</title>
        <authorList>
            <person name="Itoh H."/>
            <person name="Xu Z.X."/>
            <person name="Ushijima N."/>
            <person name="Masuda Y."/>
            <person name="Shiratori Y."/>
            <person name="Senoo K."/>
        </authorList>
    </citation>
    <scope>NUCLEOTIDE SEQUENCE [LARGE SCALE GENOMIC DNA]</scope>
    <source>
        <strain evidence="5">Red736</strain>
    </source>
</reference>
<gene>
    <name evidence="3" type="ORF">GMPD_11830</name>
    <name evidence="4" type="ORF">M1B72_10970</name>
</gene>
<accession>A0A6V8MTQ2</accession>
<name>A0A6V8MTQ2_9BACT</name>
<keyword evidence="6" id="KW-1185">Reference proteome</keyword>
<evidence type="ECO:0000313" key="4">
    <source>
        <dbReference type="EMBL" id="UPU38204.1"/>
    </source>
</evidence>
<sequence length="152" mass="16641">MNWKAGLMVLTLGAFICSPLFSGTASAAEKKVKKQTSVAKSAKTRGEADENIKHKSDQNDPNAKIEAPAKKGGKTRGGYCDLTVDNWTPWKIQVYVEGDYVGLVSSYGKADGFYSRGPLVVYGVAEFDDGSRKSWGPEAIYCDDNFTWKLSR</sequence>
<dbReference type="RefSeq" id="WP_183346138.1">
    <property type="nucleotide sequence ID" value="NZ_BLXY01000002.1"/>
</dbReference>
<dbReference type="AlphaFoldDB" id="A0A6V8MTQ2"/>
<evidence type="ECO:0000256" key="2">
    <source>
        <dbReference type="SAM" id="SignalP"/>
    </source>
</evidence>
<evidence type="ECO:0000313" key="5">
    <source>
        <dbReference type="Proteomes" id="UP000568888"/>
    </source>
</evidence>
<dbReference type="EMBL" id="CP096574">
    <property type="protein sequence ID" value="UPU38204.1"/>
    <property type="molecule type" value="Genomic_DNA"/>
</dbReference>
<evidence type="ECO:0000256" key="1">
    <source>
        <dbReference type="SAM" id="MobiDB-lite"/>
    </source>
</evidence>
<organism evidence="3 5">
    <name type="scientific">Geomonas paludis</name>
    <dbReference type="NCBI Taxonomy" id="2740185"/>
    <lineage>
        <taxon>Bacteria</taxon>
        <taxon>Pseudomonadati</taxon>
        <taxon>Thermodesulfobacteriota</taxon>
        <taxon>Desulfuromonadia</taxon>
        <taxon>Geobacterales</taxon>
        <taxon>Geobacteraceae</taxon>
        <taxon>Geomonas</taxon>
    </lineage>
</organism>